<keyword evidence="2" id="KW-1185">Reference proteome</keyword>
<dbReference type="Proteomes" id="UP000184020">
    <property type="component" value="Unassembled WGS sequence"/>
</dbReference>
<reference evidence="2" key="1">
    <citation type="submission" date="2016-11" db="EMBL/GenBank/DDBJ databases">
        <authorList>
            <person name="Varghese N."/>
            <person name="Submissions S."/>
        </authorList>
    </citation>
    <scope>NUCLEOTIDE SEQUENCE [LARGE SCALE GENOMIC DNA]</scope>
    <source>
        <strain evidence="2">DSM 17659</strain>
    </source>
</reference>
<dbReference type="STRING" id="229205.SAMN05444372_107182"/>
<proteinExistence type="predicted"/>
<evidence type="ECO:0000313" key="1">
    <source>
        <dbReference type="EMBL" id="SHG59212.1"/>
    </source>
</evidence>
<dbReference type="RefSeq" id="WP_170857207.1">
    <property type="nucleotide sequence ID" value="NZ_FQWF01000007.1"/>
</dbReference>
<dbReference type="AlphaFoldDB" id="A0A1M5L272"/>
<evidence type="ECO:0000313" key="2">
    <source>
        <dbReference type="Proteomes" id="UP000184020"/>
    </source>
</evidence>
<dbReference type="EMBL" id="FQWF01000007">
    <property type="protein sequence ID" value="SHG59212.1"/>
    <property type="molecule type" value="Genomic_DNA"/>
</dbReference>
<protein>
    <recommendedName>
        <fullName evidence="3">Class IIb bacteriocin, lactobin A/cerein 7B family</fullName>
    </recommendedName>
</protein>
<accession>A0A1M5L272</accession>
<organism evidence="1 2">
    <name type="scientific">Flavobacterium micromati</name>
    <dbReference type="NCBI Taxonomy" id="229205"/>
    <lineage>
        <taxon>Bacteria</taxon>
        <taxon>Pseudomonadati</taxon>
        <taxon>Bacteroidota</taxon>
        <taxon>Flavobacteriia</taxon>
        <taxon>Flavobacteriales</taxon>
        <taxon>Flavobacteriaceae</taxon>
        <taxon>Flavobacterium</taxon>
    </lineage>
</organism>
<evidence type="ECO:0008006" key="3">
    <source>
        <dbReference type="Google" id="ProtNLM"/>
    </source>
</evidence>
<gene>
    <name evidence="1" type="ORF">SAMN05444372_107182</name>
</gene>
<name>A0A1M5L272_9FLAO</name>
<sequence length="56" mass="6207">MENLTVLSDFELLNIEGGSSFWGDLSYGVAYTIRSAYEIAASLRSDSRHGNAMVYK</sequence>